<protein>
    <recommendedName>
        <fullName evidence="3">peptidylprolyl isomerase</fullName>
        <ecNumber evidence="3">5.2.1.8</ecNumber>
    </recommendedName>
</protein>
<dbReference type="Pfam" id="PF00639">
    <property type="entry name" value="Rotamase"/>
    <property type="match status" value="1"/>
</dbReference>
<keyword evidence="7" id="KW-0732">Signal</keyword>
<dbReference type="InterPro" id="IPR027304">
    <property type="entry name" value="Trigger_fact/SurA_dom_sf"/>
</dbReference>
<feature type="signal peptide" evidence="7">
    <location>
        <begin position="1"/>
        <end position="20"/>
    </location>
</feature>
<evidence type="ECO:0000256" key="4">
    <source>
        <dbReference type="ARBA" id="ARBA00023110"/>
    </source>
</evidence>
<dbReference type="PROSITE" id="PS51257">
    <property type="entry name" value="PROKAR_LIPOPROTEIN"/>
    <property type="match status" value="1"/>
</dbReference>
<dbReference type="Gene3D" id="3.10.50.40">
    <property type="match status" value="1"/>
</dbReference>
<accession>A0AAU9C969</accession>
<reference evidence="10" key="1">
    <citation type="journal article" date="2024" name="Int. J. Syst. Evol. Microbiol.">
        <title>Methylomarinovum tepidoasis sp. nov., a moderately thermophilic methanotroph of the family Methylothermaceae isolated from a deep-sea hydrothermal field.</title>
        <authorList>
            <person name="Hirayama H."/>
            <person name="Takaki Y."/>
            <person name="Abe M."/>
            <person name="Miyazaki M."/>
            <person name="Uematsu K."/>
            <person name="Matsui Y."/>
            <person name="Takai K."/>
        </authorList>
    </citation>
    <scope>NUCLEOTIDE SEQUENCE [LARGE SCALE GENOMIC DNA]</scope>
    <source>
        <strain evidence="10">IN45</strain>
    </source>
</reference>
<dbReference type="GO" id="GO:0003755">
    <property type="term" value="F:peptidyl-prolyl cis-trans isomerase activity"/>
    <property type="evidence" value="ECO:0007669"/>
    <property type="project" value="UniProtKB-KW"/>
</dbReference>
<comment type="similarity">
    <text evidence="2">Belongs to the PpiC/parvulin rotamase family.</text>
</comment>
<dbReference type="EC" id="5.2.1.8" evidence="3"/>
<dbReference type="InterPro" id="IPR023058">
    <property type="entry name" value="PPIase_PpiC_CS"/>
</dbReference>
<dbReference type="AlphaFoldDB" id="A0AAU9C969"/>
<keyword evidence="4 5" id="KW-0697">Rotamase</keyword>
<evidence type="ECO:0000313" key="9">
    <source>
        <dbReference type="EMBL" id="BCX88427.1"/>
    </source>
</evidence>
<dbReference type="EMBL" id="AP024718">
    <property type="protein sequence ID" value="BCX88427.1"/>
    <property type="molecule type" value="Genomic_DNA"/>
</dbReference>
<dbReference type="InterPro" id="IPR050245">
    <property type="entry name" value="PrsA_foldase"/>
</dbReference>
<evidence type="ECO:0000256" key="1">
    <source>
        <dbReference type="ARBA" id="ARBA00000971"/>
    </source>
</evidence>
<dbReference type="PANTHER" id="PTHR47245:SF2">
    <property type="entry name" value="PEPTIDYL-PROLYL CIS-TRANS ISOMERASE HP_0175-RELATED"/>
    <property type="match status" value="1"/>
</dbReference>
<feature type="chain" id="PRO_5043515799" description="peptidylprolyl isomerase" evidence="7">
    <location>
        <begin position="21"/>
        <end position="294"/>
    </location>
</feature>
<evidence type="ECO:0000313" key="10">
    <source>
        <dbReference type="Proteomes" id="UP001321450"/>
    </source>
</evidence>
<dbReference type="PROSITE" id="PS50198">
    <property type="entry name" value="PPIC_PPIASE_2"/>
    <property type="match status" value="1"/>
</dbReference>
<name>A0AAU9C969_9GAMM</name>
<dbReference type="KEGG" id="meiy:MIN45_P0796"/>
<dbReference type="InterPro" id="IPR000297">
    <property type="entry name" value="PPIase_PpiC"/>
</dbReference>
<gene>
    <name evidence="9" type="ORF">MIN45_P0796</name>
</gene>
<feature type="compositionally biased region" description="Low complexity" evidence="6">
    <location>
        <begin position="280"/>
        <end position="294"/>
    </location>
</feature>
<evidence type="ECO:0000256" key="7">
    <source>
        <dbReference type="SAM" id="SignalP"/>
    </source>
</evidence>
<proteinExistence type="inferred from homology"/>
<evidence type="ECO:0000259" key="8">
    <source>
        <dbReference type="PROSITE" id="PS50198"/>
    </source>
</evidence>
<evidence type="ECO:0000256" key="6">
    <source>
        <dbReference type="SAM" id="MobiDB-lite"/>
    </source>
</evidence>
<keyword evidence="5 9" id="KW-0413">Isomerase</keyword>
<feature type="domain" description="PpiC" evidence="8">
    <location>
        <begin position="145"/>
        <end position="235"/>
    </location>
</feature>
<dbReference type="RefSeq" id="WP_286293542.1">
    <property type="nucleotide sequence ID" value="NZ_AP024718.1"/>
</dbReference>
<evidence type="ECO:0000256" key="3">
    <source>
        <dbReference type="ARBA" id="ARBA00013194"/>
    </source>
</evidence>
<evidence type="ECO:0000256" key="5">
    <source>
        <dbReference type="PROSITE-ProRule" id="PRU00278"/>
    </source>
</evidence>
<dbReference type="InterPro" id="IPR046357">
    <property type="entry name" value="PPIase_dom_sf"/>
</dbReference>
<evidence type="ECO:0000256" key="2">
    <source>
        <dbReference type="ARBA" id="ARBA00007656"/>
    </source>
</evidence>
<sequence length="294" mass="33111">MKKTLLFTALSLAVLSGCNAGGNKASEALSLAPVDEKDIVATVNGRPISRQELDYIKSEITRGNPQAKINIPEDKLVEELVNRELLRQEAVQKQLTRQPEVATRIRYTERAVLSQADAQEYLKQHPVTEEQIKAEYDRLVGAMKQQEFKARHILVKSKEEAEEIIKQLDQGKDFAELAKQYSIGPSAKSGGDLGWFTPQRMVKPFADAVVALKDGEYTKEPVQTRFGWHVILREQSRAKTPPPYEQVKPQIEQMLKRKLIQQHIQELKQKADIKLKTAEQKAAPAPQPAETATP</sequence>
<dbReference type="SUPFAM" id="SSF54534">
    <property type="entry name" value="FKBP-like"/>
    <property type="match status" value="1"/>
</dbReference>
<dbReference type="Proteomes" id="UP001321450">
    <property type="component" value="Chromosome"/>
</dbReference>
<dbReference type="PANTHER" id="PTHR47245">
    <property type="entry name" value="PEPTIDYLPROLYL ISOMERASE"/>
    <property type="match status" value="1"/>
</dbReference>
<organism evidence="9 10">
    <name type="scientific">Methylomarinovum tepidoasis</name>
    <dbReference type="NCBI Taxonomy" id="2840183"/>
    <lineage>
        <taxon>Bacteria</taxon>
        <taxon>Pseudomonadati</taxon>
        <taxon>Pseudomonadota</taxon>
        <taxon>Gammaproteobacteria</taxon>
        <taxon>Methylococcales</taxon>
        <taxon>Methylothermaceae</taxon>
        <taxon>Methylomarinovum</taxon>
    </lineage>
</organism>
<dbReference type="Gene3D" id="1.10.8.1040">
    <property type="match status" value="1"/>
</dbReference>
<dbReference type="SUPFAM" id="SSF109998">
    <property type="entry name" value="Triger factor/SurA peptide-binding domain-like"/>
    <property type="match status" value="1"/>
</dbReference>
<keyword evidence="10" id="KW-1185">Reference proteome</keyword>
<feature type="region of interest" description="Disordered" evidence="6">
    <location>
        <begin position="275"/>
        <end position="294"/>
    </location>
</feature>
<dbReference type="PROSITE" id="PS01096">
    <property type="entry name" value="PPIC_PPIASE_1"/>
    <property type="match status" value="1"/>
</dbReference>
<comment type="catalytic activity">
    <reaction evidence="1">
        <text>[protein]-peptidylproline (omega=180) = [protein]-peptidylproline (omega=0)</text>
        <dbReference type="Rhea" id="RHEA:16237"/>
        <dbReference type="Rhea" id="RHEA-COMP:10747"/>
        <dbReference type="Rhea" id="RHEA-COMP:10748"/>
        <dbReference type="ChEBI" id="CHEBI:83833"/>
        <dbReference type="ChEBI" id="CHEBI:83834"/>
        <dbReference type="EC" id="5.2.1.8"/>
    </reaction>
</comment>